<evidence type="ECO:0000256" key="1">
    <source>
        <dbReference type="SAM" id="MobiDB-lite"/>
    </source>
</evidence>
<dbReference type="Proteomes" id="UP000078512">
    <property type="component" value="Unassembled WGS sequence"/>
</dbReference>
<name>A0A197JTP1_9FUNG</name>
<sequence>MHLDNRASLTAGSSGDREKPSFPATPPSHNVSPSSVPPSPVRPQPGRTSPESPSSCLRLEIGSPGSPTRPPPPALPSHLLPQPPGAAPFAAVTTVRPPRPSQSPMGPPRPTRPSQSPMGPPLHGRQSPSPRRAASSSSLARPQLVMSEQLPFCFSAANRYRRCPSSLRSDTLMVTGTISSARRRSVRYGVQGTAVKAAARGTNWPRTEVCLKLMRVEKRVSWERERDAYSIVWRPDPEHPDGRHPRAKFLLKYFESFESGPLEHQAGEYIAVRVPGVLAADLGVAGRVNKKGGLKGFMGTPGYMAPEITREKTCRYRMSMDMYSLGVLVHTLVCFKPPEKSDTTSEPVNAIDIDEKLPAEGLGRGEGTCGQPASRGPEKRWTIQVLDHIFFRKVQEHVNAKGSLELEEGIETKEEEDGGVRVEEGDPVPAVENKTGEAGCASEAAALEKAKDGVEKKFEDEVGKKANEEFGRRPRMRLRRKVKENSVEKKD</sequence>
<feature type="compositionally biased region" description="Low complexity" evidence="1">
    <location>
        <begin position="127"/>
        <end position="142"/>
    </location>
</feature>
<evidence type="ECO:0000313" key="4">
    <source>
        <dbReference type="Proteomes" id="UP000078512"/>
    </source>
</evidence>
<feature type="region of interest" description="Disordered" evidence="1">
    <location>
        <begin position="461"/>
        <end position="491"/>
    </location>
</feature>
<dbReference type="SMART" id="SM00220">
    <property type="entry name" value="S_TKc"/>
    <property type="match status" value="1"/>
</dbReference>
<proteinExistence type="predicted"/>
<feature type="region of interest" description="Disordered" evidence="1">
    <location>
        <begin position="359"/>
        <end position="378"/>
    </location>
</feature>
<organism evidence="3 4">
    <name type="scientific">Linnemannia elongata AG-77</name>
    <dbReference type="NCBI Taxonomy" id="1314771"/>
    <lineage>
        <taxon>Eukaryota</taxon>
        <taxon>Fungi</taxon>
        <taxon>Fungi incertae sedis</taxon>
        <taxon>Mucoromycota</taxon>
        <taxon>Mortierellomycotina</taxon>
        <taxon>Mortierellomycetes</taxon>
        <taxon>Mortierellales</taxon>
        <taxon>Mortierellaceae</taxon>
        <taxon>Linnemannia</taxon>
    </lineage>
</organism>
<dbReference type="OrthoDB" id="2433750at2759"/>
<dbReference type="InterPro" id="IPR011009">
    <property type="entry name" value="Kinase-like_dom_sf"/>
</dbReference>
<dbReference type="EMBL" id="KV442047">
    <property type="protein sequence ID" value="OAQ28575.1"/>
    <property type="molecule type" value="Genomic_DNA"/>
</dbReference>
<evidence type="ECO:0000313" key="3">
    <source>
        <dbReference type="EMBL" id="OAQ28575.1"/>
    </source>
</evidence>
<dbReference type="AlphaFoldDB" id="A0A197JTP1"/>
<protein>
    <recommendedName>
        <fullName evidence="2">Protein kinase domain-containing protein</fullName>
    </recommendedName>
</protein>
<evidence type="ECO:0000259" key="2">
    <source>
        <dbReference type="SMART" id="SM00220"/>
    </source>
</evidence>
<dbReference type="Pfam" id="PF00069">
    <property type="entry name" value="Pkinase"/>
    <property type="match status" value="1"/>
</dbReference>
<dbReference type="SUPFAM" id="SSF56112">
    <property type="entry name" value="Protein kinase-like (PK-like)"/>
    <property type="match status" value="1"/>
</dbReference>
<dbReference type="GO" id="GO:0004672">
    <property type="term" value="F:protein kinase activity"/>
    <property type="evidence" value="ECO:0007669"/>
    <property type="project" value="InterPro"/>
</dbReference>
<feature type="compositionally biased region" description="Polar residues" evidence="1">
    <location>
        <begin position="46"/>
        <end position="55"/>
    </location>
</feature>
<feature type="compositionally biased region" description="Basic and acidic residues" evidence="1">
    <location>
        <begin position="461"/>
        <end position="472"/>
    </location>
</feature>
<feature type="compositionally biased region" description="Basic residues" evidence="1">
    <location>
        <begin position="473"/>
        <end position="482"/>
    </location>
</feature>
<dbReference type="Gene3D" id="1.10.510.10">
    <property type="entry name" value="Transferase(Phosphotransferase) domain 1"/>
    <property type="match status" value="1"/>
</dbReference>
<dbReference type="GO" id="GO:0005524">
    <property type="term" value="F:ATP binding"/>
    <property type="evidence" value="ECO:0007669"/>
    <property type="project" value="InterPro"/>
</dbReference>
<keyword evidence="4" id="KW-1185">Reference proteome</keyword>
<feature type="domain" description="Protein kinase" evidence="2">
    <location>
        <begin position="180"/>
        <end position="391"/>
    </location>
</feature>
<dbReference type="STRING" id="1314771.A0A197JTP1"/>
<accession>A0A197JTP1</accession>
<dbReference type="InterPro" id="IPR000719">
    <property type="entry name" value="Prot_kinase_dom"/>
</dbReference>
<gene>
    <name evidence="3" type="ORF">K457DRAFT_20130</name>
</gene>
<feature type="region of interest" description="Disordered" evidence="1">
    <location>
        <begin position="409"/>
        <end position="440"/>
    </location>
</feature>
<reference evidence="3 4" key="1">
    <citation type="submission" date="2016-05" db="EMBL/GenBank/DDBJ databases">
        <title>Genome sequencing reveals origins of a unique bacterial endosymbiosis in the earliest lineages of terrestrial Fungi.</title>
        <authorList>
            <consortium name="DOE Joint Genome Institute"/>
            <person name="Uehling J."/>
            <person name="Gryganskyi A."/>
            <person name="Hameed K."/>
            <person name="Tschaplinski T."/>
            <person name="Misztal P."/>
            <person name="Wu S."/>
            <person name="Desiro A."/>
            <person name="Vande Pol N."/>
            <person name="Du Z.-Y."/>
            <person name="Zienkiewicz A."/>
            <person name="Zienkiewicz K."/>
            <person name="Morin E."/>
            <person name="Tisserant E."/>
            <person name="Splivallo R."/>
            <person name="Hainaut M."/>
            <person name="Henrissat B."/>
            <person name="Ohm R."/>
            <person name="Kuo A."/>
            <person name="Yan J."/>
            <person name="Lipzen A."/>
            <person name="Nolan M."/>
            <person name="Labutti K."/>
            <person name="Barry K."/>
            <person name="Goldstein A."/>
            <person name="Labbe J."/>
            <person name="Schadt C."/>
            <person name="Tuskan G."/>
            <person name="Grigoriev I."/>
            <person name="Martin F."/>
            <person name="Vilgalys R."/>
            <person name="Bonito G."/>
        </authorList>
    </citation>
    <scope>NUCLEOTIDE SEQUENCE [LARGE SCALE GENOMIC DNA]</scope>
    <source>
        <strain evidence="3 4">AG-77</strain>
    </source>
</reference>
<feature type="compositionally biased region" description="Pro residues" evidence="1">
    <location>
        <begin position="97"/>
        <end position="111"/>
    </location>
</feature>
<feature type="compositionally biased region" description="Pro residues" evidence="1">
    <location>
        <begin position="67"/>
        <end position="86"/>
    </location>
</feature>
<feature type="region of interest" description="Disordered" evidence="1">
    <location>
        <begin position="1"/>
        <end position="142"/>
    </location>
</feature>